<reference evidence="1" key="1">
    <citation type="submission" date="2014-12" db="EMBL/GenBank/DDBJ databases">
        <title>Insight into the proteome of Arion vulgaris.</title>
        <authorList>
            <person name="Aradska J."/>
            <person name="Bulat T."/>
            <person name="Smidak R."/>
            <person name="Sarate P."/>
            <person name="Gangsoo J."/>
            <person name="Sialana F."/>
            <person name="Bilban M."/>
            <person name="Lubec G."/>
        </authorList>
    </citation>
    <scope>NUCLEOTIDE SEQUENCE</scope>
    <source>
        <tissue evidence="1">Skin</tissue>
    </source>
</reference>
<sequence>SCTTYNYKLLKAHLYKLMPYWTIALSVLLDRHQNDIDYTLRYVQPSDYKYPSQRRSDSGCDEPHKSKRIVELCMPSRQSGNEQIEHLIERGR</sequence>
<accession>A0A0B6Z975</accession>
<gene>
    <name evidence="1" type="primary">ORF54125</name>
</gene>
<dbReference type="EMBL" id="HACG01018299">
    <property type="protein sequence ID" value="CEK65164.1"/>
    <property type="molecule type" value="Transcribed_RNA"/>
</dbReference>
<proteinExistence type="predicted"/>
<evidence type="ECO:0000313" key="1">
    <source>
        <dbReference type="EMBL" id="CEK65164.1"/>
    </source>
</evidence>
<protein>
    <submittedName>
        <fullName evidence="1">Uncharacterized protein</fullName>
    </submittedName>
</protein>
<name>A0A0B6Z975_9EUPU</name>
<organism evidence="1">
    <name type="scientific">Arion vulgaris</name>
    <dbReference type="NCBI Taxonomy" id="1028688"/>
    <lineage>
        <taxon>Eukaryota</taxon>
        <taxon>Metazoa</taxon>
        <taxon>Spiralia</taxon>
        <taxon>Lophotrochozoa</taxon>
        <taxon>Mollusca</taxon>
        <taxon>Gastropoda</taxon>
        <taxon>Heterobranchia</taxon>
        <taxon>Euthyneura</taxon>
        <taxon>Panpulmonata</taxon>
        <taxon>Eupulmonata</taxon>
        <taxon>Stylommatophora</taxon>
        <taxon>Helicina</taxon>
        <taxon>Arionoidea</taxon>
        <taxon>Arionidae</taxon>
        <taxon>Arion</taxon>
    </lineage>
</organism>
<feature type="non-terminal residue" evidence="1">
    <location>
        <position position="1"/>
    </location>
</feature>
<dbReference type="AlphaFoldDB" id="A0A0B6Z975"/>
<feature type="non-terminal residue" evidence="1">
    <location>
        <position position="92"/>
    </location>
</feature>